<dbReference type="PANTHER" id="PTHR45663:SF11">
    <property type="entry name" value="GEO12009P1"/>
    <property type="match status" value="1"/>
</dbReference>
<dbReference type="PANTHER" id="PTHR45663">
    <property type="entry name" value="GEO12009P1"/>
    <property type="match status" value="1"/>
</dbReference>
<reference evidence="13" key="1">
    <citation type="submission" date="2016-10" db="EMBL/GenBank/DDBJ databases">
        <authorList>
            <person name="Varghese N."/>
            <person name="Submissions S."/>
        </authorList>
    </citation>
    <scope>NUCLEOTIDE SEQUENCE [LARGE SCALE GENOMIC DNA]</scope>
    <source>
        <strain evidence="13">N6PO6</strain>
    </source>
</reference>
<keyword evidence="5 10" id="KW-1015">Disulfide bond</keyword>
<evidence type="ECO:0000256" key="6">
    <source>
        <dbReference type="ARBA" id="ARBA00023284"/>
    </source>
</evidence>
<evidence type="ECO:0000256" key="5">
    <source>
        <dbReference type="ARBA" id="ARBA00023157"/>
    </source>
</evidence>
<evidence type="ECO:0000256" key="2">
    <source>
        <dbReference type="ARBA" id="ARBA00008987"/>
    </source>
</evidence>
<evidence type="ECO:0000256" key="9">
    <source>
        <dbReference type="PIRSR" id="PIRSR000077-1"/>
    </source>
</evidence>
<dbReference type="RefSeq" id="WP_092878731.1">
    <property type="nucleotide sequence ID" value="NZ_FOVC01000009.1"/>
</dbReference>
<dbReference type="InterPro" id="IPR017937">
    <property type="entry name" value="Thioredoxin_CS"/>
</dbReference>
<keyword evidence="6 10" id="KW-0676">Redox-active center</keyword>
<dbReference type="PIRSF" id="PIRSF000077">
    <property type="entry name" value="Thioredoxin"/>
    <property type="match status" value="1"/>
</dbReference>
<feature type="site" description="Contributes to redox potential value" evidence="9">
    <location>
        <position position="35"/>
    </location>
</feature>
<dbReference type="PRINTS" id="PR00421">
    <property type="entry name" value="THIOREDOXIN"/>
</dbReference>
<keyword evidence="3" id="KW-0813">Transport</keyword>
<evidence type="ECO:0000256" key="7">
    <source>
        <dbReference type="NCBIfam" id="TIGR01068"/>
    </source>
</evidence>
<feature type="domain" description="Thioredoxin" evidence="11">
    <location>
        <begin position="1"/>
        <end position="110"/>
    </location>
</feature>
<proteinExistence type="inferred from homology"/>
<organism evidence="12 13">
    <name type="scientific">Izhakiella capsodis</name>
    <dbReference type="NCBI Taxonomy" id="1367852"/>
    <lineage>
        <taxon>Bacteria</taxon>
        <taxon>Pseudomonadati</taxon>
        <taxon>Pseudomonadota</taxon>
        <taxon>Gammaproteobacteria</taxon>
        <taxon>Enterobacterales</taxon>
        <taxon>Erwiniaceae</taxon>
        <taxon>Izhakiella</taxon>
    </lineage>
</organism>
<dbReference type="PROSITE" id="PS51352">
    <property type="entry name" value="THIOREDOXIN_2"/>
    <property type="match status" value="1"/>
</dbReference>
<accession>A0A1I4ZNU0</accession>
<dbReference type="AlphaFoldDB" id="A0A1I4ZNU0"/>
<evidence type="ECO:0000256" key="8">
    <source>
        <dbReference type="PIRNR" id="PIRNR000077"/>
    </source>
</evidence>
<evidence type="ECO:0000313" key="12">
    <source>
        <dbReference type="EMBL" id="SFN51650.1"/>
    </source>
</evidence>
<feature type="site" description="Contributes to redox potential value" evidence="9">
    <location>
        <position position="36"/>
    </location>
</feature>
<evidence type="ECO:0000313" key="13">
    <source>
        <dbReference type="Proteomes" id="UP000242222"/>
    </source>
</evidence>
<evidence type="ECO:0000256" key="10">
    <source>
        <dbReference type="PIRSR" id="PIRSR000077-4"/>
    </source>
</evidence>
<dbReference type="NCBIfam" id="TIGR01068">
    <property type="entry name" value="thioredoxin"/>
    <property type="match status" value="1"/>
</dbReference>
<protein>
    <recommendedName>
        <fullName evidence="7 8">Thioredoxin</fullName>
    </recommendedName>
</protein>
<evidence type="ECO:0000256" key="3">
    <source>
        <dbReference type="ARBA" id="ARBA00022448"/>
    </source>
</evidence>
<dbReference type="FunFam" id="3.40.30.10:FF:000001">
    <property type="entry name" value="Thioredoxin"/>
    <property type="match status" value="1"/>
</dbReference>
<evidence type="ECO:0000259" key="11">
    <source>
        <dbReference type="PROSITE" id="PS51352"/>
    </source>
</evidence>
<dbReference type="STRING" id="1367852.SAMN05216516_10965"/>
<dbReference type="EMBL" id="FOVC01000009">
    <property type="protein sequence ID" value="SFN51650.1"/>
    <property type="molecule type" value="Genomic_DNA"/>
</dbReference>
<keyword evidence="13" id="KW-1185">Reference proteome</keyword>
<dbReference type="SUPFAM" id="SSF52833">
    <property type="entry name" value="Thioredoxin-like"/>
    <property type="match status" value="1"/>
</dbReference>
<name>A0A1I4ZNU0_9GAMM</name>
<comment type="function">
    <text evidence="1">Participates in various redox reactions through the reversible oxidation of its active center dithiol to a disulfide and catalyzes dithiol-disulfide exchange reactions.</text>
</comment>
<dbReference type="OrthoDB" id="9790390at2"/>
<dbReference type="GO" id="GO:0045454">
    <property type="term" value="P:cell redox homeostasis"/>
    <property type="evidence" value="ECO:0007669"/>
    <property type="project" value="TreeGrafter"/>
</dbReference>
<dbReference type="GO" id="GO:0005829">
    <property type="term" value="C:cytosol"/>
    <property type="evidence" value="ECO:0007669"/>
    <property type="project" value="TreeGrafter"/>
</dbReference>
<dbReference type="CDD" id="cd02947">
    <property type="entry name" value="TRX_family"/>
    <property type="match status" value="1"/>
</dbReference>
<sequence>MSSDKIVHLTDSSFDTDVLNAERPTLVDFWAEWCGPCKMIAPILDEIAEEYQDKLIITKLNIDENPGTAPKYGIRGIPTLLLFKNGEVAATKVGALSKGQLKEFLDANLS</sequence>
<feature type="active site" description="Nucleophile" evidence="9">
    <location>
        <position position="37"/>
    </location>
</feature>
<feature type="site" description="Deprotonates C-terminal active site Cys" evidence="9">
    <location>
        <position position="28"/>
    </location>
</feature>
<dbReference type="InterPro" id="IPR005746">
    <property type="entry name" value="Thioredoxin"/>
</dbReference>
<dbReference type="PROSITE" id="PS00194">
    <property type="entry name" value="THIOREDOXIN_1"/>
    <property type="match status" value="1"/>
</dbReference>
<dbReference type="Gene3D" id="3.40.30.10">
    <property type="entry name" value="Glutaredoxin"/>
    <property type="match status" value="1"/>
</dbReference>
<evidence type="ECO:0000256" key="1">
    <source>
        <dbReference type="ARBA" id="ARBA00003318"/>
    </source>
</evidence>
<dbReference type="InterPro" id="IPR013766">
    <property type="entry name" value="Thioredoxin_domain"/>
</dbReference>
<feature type="disulfide bond" description="Redox-active" evidence="10">
    <location>
        <begin position="34"/>
        <end position="37"/>
    </location>
</feature>
<keyword evidence="4" id="KW-0249">Electron transport</keyword>
<dbReference type="InterPro" id="IPR036249">
    <property type="entry name" value="Thioredoxin-like_sf"/>
</dbReference>
<dbReference type="GO" id="GO:0015035">
    <property type="term" value="F:protein-disulfide reductase activity"/>
    <property type="evidence" value="ECO:0007669"/>
    <property type="project" value="UniProtKB-UniRule"/>
</dbReference>
<feature type="active site" description="Nucleophile" evidence="9">
    <location>
        <position position="34"/>
    </location>
</feature>
<dbReference type="NCBIfam" id="NF006898">
    <property type="entry name" value="PRK09381.1"/>
    <property type="match status" value="1"/>
</dbReference>
<dbReference type="Pfam" id="PF00085">
    <property type="entry name" value="Thioredoxin"/>
    <property type="match status" value="1"/>
</dbReference>
<gene>
    <name evidence="12" type="ORF">SAMN05216516_10965</name>
</gene>
<comment type="similarity">
    <text evidence="2 8">Belongs to the thioredoxin family.</text>
</comment>
<dbReference type="Proteomes" id="UP000242222">
    <property type="component" value="Unassembled WGS sequence"/>
</dbReference>
<evidence type="ECO:0000256" key="4">
    <source>
        <dbReference type="ARBA" id="ARBA00022982"/>
    </source>
</evidence>